<dbReference type="InterPro" id="IPR006530">
    <property type="entry name" value="YD"/>
</dbReference>
<dbReference type="NCBIfam" id="TIGR01643">
    <property type="entry name" value="YD_repeat_2x"/>
    <property type="match status" value="1"/>
</dbReference>
<reference evidence="2 3" key="1">
    <citation type="submission" date="2020-11" db="EMBL/GenBank/DDBJ databases">
        <title>Streptomyces spirodelae sp. nov., isolated from duckweed.</title>
        <authorList>
            <person name="Saimee Y."/>
            <person name="Duangmal K."/>
        </authorList>
    </citation>
    <scope>NUCLEOTIDE SEQUENCE [LARGE SCALE GENOMIC DNA]</scope>
    <source>
        <strain evidence="2 3">S16-07</strain>
    </source>
</reference>
<dbReference type="Pfam" id="PF05593">
    <property type="entry name" value="RHS_repeat"/>
    <property type="match status" value="1"/>
</dbReference>
<evidence type="ECO:0000313" key="2">
    <source>
        <dbReference type="EMBL" id="MBO8192839.1"/>
    </source>
</evidence>
<proteinExistence type="predicted"/>
<accession>A0ABS3XBV9</accession>
<keyword evidence="3" id="KW-1185">Reference proteome</keyword>
<evidence type="ECO:0000313" key="3">
    <source>
        <dbReference type="Proteomes" id="UP001519064"/>
    </source>
</evidence>
<evidence type="ECO:0000256" key="1">
    <source>
        <dbReference type="SAM" id="MobiDB-lite"/>
    </source>
</evidence>
<feature type="region of interest" description="Disordered" evidence="1">
    <location>
        <begin position="1"/>
        <end position="56"/>
    </location>
</feature>
<sequence>MPHHSDARSRRPTARSAEIGTSPRTPPAAKRKATSAPGASPSPRYGTPGSPGRATFDLDAIGRVTAVHARGWTERYTYDEAGRITLRQKPRLSKKPDTWRHTWDAPGWPAPHNARRRHPLYVCRQRPAHGLGSRARRP</sequence>
<organism evidence="2 3">
    <name type="scientific">Streptomyces oryzae</name>
    <dbReference type="NCBI Taxonomy" id="1434886"/>
    <lineage>
        <taxon>Bacteria</taxon>
        <taxon>Bacillati</taxon>
        <taxon>Actinomycetota</taxon>
        <taxon>Actinomycetes</taxon>
        <taxon>Kitasatosporales</taxon>
        <taxon>Streptomycetaceae</taxon>
        <taxon>Streptomyces</taxon>
    </lineage>
</organism>
<dbReference type="EMBL" id="JADKMA010000061">
    <property type="protein sequence ID" value="MBO8192839.1"/>
    <property type="molecule type" value="Genomic_DNA"/>
</dbReference>
<dbReference type="InterPro" id="IPR031325">
    <property type="entry name" value="RHS_repeat"/>
</dbReference>
<dbReference type="Proteomes" id="UP001519064">
    <property type="component" value="Unassembled WGS sequence"/>
</dbReference>
<gene>
    <name evidence="2" type="ORF">ITI46_14350</name>
</gene>
<feature type="region of interest" description="Disordered" evidence="1">
    <location>
        <begin position="87"/>
        <end position="114"/>
    </location>
</feature>
<name>A0ABS3XBV9_9ACTN</name>
<feature type="compositionally biased region" description="Basic and acidic residues" evidence="1">
    <location>
        <begin position="94"/>
        <end position="103"/>
    </location>
</feature>
<protein>
    <submittedName>
        <fullName evidence="2">RHS repeat protein</fullName>
    </submittedName>
</protein>
<comment type="caution">
    <text evidence="2">The sequence shown here is derived from an EMBL/GenBank/DDBJ whole genome shotgun (WGS) entry which is preliminary data.</text>
</comment>